<dbReference type="Pfam" id="PF00008">
    <property type="entry name" value="EGF"/>
    <property type="match status" value="2"/>
</dbReference>
<evidence type="ECO:0000256" key="3">
    <source>
        <dbReference type="ARBA" id="ARBA00022473"/>
    </source>
</evidence>
<feature type="disulfide bond" evidence="20">
    <location>
        <begin position="1953"/>
        <end position="1962"/>
    </location>
</feature>
<keyword evidence="6 23" id="KW-0812">Transmembrane</keyword>
<dbReference type="PROSITE" id="PS50027">
    <property type="entry name" value="EGF_LAM_2"/>
    <property type="match status" value="1"/>
</dbReference>
<evidence type="ECO:0000256" key="13">
    <source>
        <dbReference type="ARBA" id="ARBA00023136"/>
    </source>
</evidence>
<evidence type="ECO:0000256" key="2">
    <source>
        <dbReference type="ARBA" id="ARBA00004651"/>
    </source>
</evidence>
<dbReference type="GO" id="GO:0007156">
    <property type="term" value="P:homophilic cell adhesion via plasma membrane adhesion molecules"/>
    <property type="evidence" value="ECO:0007669"/>
    <property type="project" value="InterPro"/>
</dbReference>
<evidence type="ECO:0000256" key="21">
    <source>
        <dbReference type="PROSITE-ProRule" id="PRU00460"/>
    </source>
</evidence>
<keyword evidence="18 21" id="KW-0424">Laminin EGF-like domain</keyword>
<accession>A0A8B8B1R4</accession>
<evidence type="ECO:0000256" key="24">
    <source>
        <dbReference type="SAM" id="SignalP"/>
    </source>
</evidence>
<dbReference type="KEGG" id="cvn:111106819"/>
<feature type="transmembrane region" description="Helical" evidence="23">
    <location>
        <begin position="2526"/>
        <end position="2546"/>
    </location>
</feature>
<keyword evidence="9 19" id="KW-0106">Calcium</keyword>
<dbReference type="CDD" id="cd11304">
    <property type="entry name" value="Cadherin_repeat"/>
    <property type="match status" value="9"/>
</dbReference>
<dbReference type="PRINTS" id="PR00205">
    <property type="entry name" value="CADHERIN"/>
</dbReference>
<feature type="domain" description="EGF-like" evidence="26">
    <location>
        <begin position="1885"/>
        <end position="1921"/>
    </location>
</feature>
<dbReference type="InterPro" id="IPR001791">
    <property type="entry name" value="Laminin_G"/>
</dbReference>
<feature type="domain" description="EGF-like" evidence="26">
    <location>
        <begin position="1383"/>
        <end position="1419"/>
    </location>
</feature>
<dbReference type="FunFam" id="2.10.25.10:FF:000391">
    <property type="entry name" value="Weary, isoform C"/>
    <property type="match status" value="1"/>
</dbReference>
<dbReference type="Gene3D" id="2.60.120.200">
    <property type="match status" value="2"/>
</dbReference>
<feature type="domain" description="Cadherin" evidence="31">
    <location>
        <begin position="911"/>
        <end position="1017"/>
    </location>
</feature>
<evidence type="ECO:0000256" key="18">
    <source>
        <dbReference type="ARBA" id="ARBA00023292"/>
    </source>
</evidence>
<dbReference type="Gene3D" id="1.25.40.610">
    <property type="match status" value="1"/>
</dbReference>
<comment type="caution">
    <text evidence="20">Lacks conserved residue(s) required for the propagation of feature annotation.</text>
</comment>
<evidence type="ECO:0000256" key="22">
    <source>
        <dbReference type="SAM" id="MobiDB-lite"/>
    </source>
</evidence>
<dbReference type="Pfam" id="PF01825">
    <property type="entry name" value="GPS"/>
    <property type="match status" value="1"/>
</dbReference>
<dbReference type="PROSITE" id="PS01248">
    <property type="entry name" value="EGF_LAM_1"/>
    <property type="match status" value="1"/>
</dbReference>
<feature type="compositionally biased region" description="Polar residues" evidence="22">
    <location>
        <begin position="2967"/>
        <end position="2977"/>
    </location>
</feature>
<evidence type="ECO:0000256" key="16">
    <source>
        <dbReference type="ARBA" id="ARBA00023180"/>
    </source>
</evidence>
<name>A0A8B8B1R4_CRAVI</name>
<evidence type="ECO:0000256" key="9">
    <source>
        <dbReference type="ARBA" id="ARBA00022837"/>
    </source>
</evidence>
<dbReference type="Pfam" id="PF23592">
    <property type="entry name" value="Cadherin_CELSR2_9th"/>
    <property type="match status" value="1"/>
</dbReference>
<dbReference type="Gene3D" id="2.60.220.50">
    <property type="match status" value="1"/>
</dbReference>
<dbReference type="InterPro" id="IPR020894">
    <property type="entry name" value="Cadherin_CS"/>
</dbReference>
<feature type="domain" description="G-protein coupled receptors family 2 profile 1" evidence="29">
    <location>
        <begin position="2052"/>
        <end position="2134"/>
    </location>
</feature>
<keyword evidence="14 20" id="KW-1015">Disulfide bond</keyword>
<evidence type="ECO:0000256" key="19">
    <source>
        <dbReference type="PROSITE-ProRule" id="PRU00043"/>
    </source>
</evidence>
<evidence type="ECO:0000259" key="25">
    <source>
        <dbReference type="PROSITE" id="PS50025"/>
    </source>
</evidence>
<dbReference type="InterPro" id="IPR046338">
    <property type="entry name" value="GAIN_dom_sf"/>
</dbReference>
<dbReference type="InterPro" id="IPR056286">
    <property type="entry name" value="Cadherin_CELSR1-3_9th"/>
</dbReference>
<feature type="domain" description="Cadherin" evidence="31">
    <location>
        <begin position="808"/>
        <end position="910"/>
    </location>
</feature>
<keyword evidence="8" id="KW-0677">Repeat</keyword>
<dbReference type="SUPFAM" id="SSF81321">
    <property type="entry name" value="Family A G protein-coupled receptor-like"/>
    <property type="match status" value="1"/>
</dbReference>
<keyword evidence="12" id="KW-0297">G-protein coupled receptor</keyword>
<dbReference type="Gene3D" id="4.10.1240.10">
    <property type="entry name" value="GPCR, family 2, extracellular hormone receptor domain"/>
    <property type="match status" value="1"/>
</dbReference>
<dbReference type="SMART" id="SM00303">
    <property type="entry name" value="GPS"/>
    <property type="match status" value="1"/>
</dbReference>
<dbReference type="CDD" id="cd00110">
    <property type="entry name" value="LamG"/>
    <property type="match status" value="2"/>
</dbReference>
<feature type="disulfide bond" evidence="21">
    <location>
        <begin position="2041"/>
        <end position="2050"/>
    </location>
</feature>
<dbReference type="Gene3D" id="1.20.1070.10">
    <property type="entry name" value="Rhodopsin 7-helix transmembrane proteins"/>
    <property type="match status" value="1"/>
</dbReference>
<keyword evidence="15" id="KW-0675">Receptor</keyword>
<dbReference type="PROSITE" id="PS50026">
    <property type="entry name" value="EGF_3"/>
    <property type="match status" value="4"/>
</dbReference>
<dbReference type="FunFam" id="2.60.40.60:FF:000275">
    <property type="entry name" value="Si:dkey-30k22.7"/>
    <property type="match status" value="1"/>
</dbReference>
<feature type="transmembrane region" description="Helical" evidence="23">
    <location>
        <begin position="2677"/>
        <end position="2700"/>
    </location>
</feature>
<dbReference type="FunFam" id="2.60.40.60:FF:000024">
    <property type="entry name" value="FAT atypical cadherin 3"/>
    <property type="match status" value="1"/>
</dbReference>
<dbReference type="InterPro" id="IPR017981">
    <property type="entry name" value="GPCR_2-like_7TM"/>
</dbReference>
<feature type="domain" description="Laminin G" evidence="25">
    <location>
        <begin position="1713"/>
        <end position="1883"/>
    </location>
</feature>
<feature type="region of interest" description="Disordered" evidence="22">
    <location>
        <begin position="2958"/>
        <end position="2977"/>
    </location>
</feature>
<dbReference type="InterPro" id="IPR036445">
    <property type="entry name" value="GPCR_2_extracell_dom_sf"/>
</dbReference>
<feature type="disulfide bond" evidence="20">
    <location>
        <begin position="1409"/>
        <end position="1418"/>
    </location>
</feature>
<dbReference type="GO" id="GO:0005886">
    <property type="term" value="C:plasma membrane"/>
    <property type="evidence" value="ECO:0007669"/>
    <property type="project" value="UniProtKB-SubCell"/>
</dbReference>
<feature type="transmembrane region" description="Helical" evidence="23">
    <location>
        <begin position="2706"/>
        <end position="2727"/>
    </location>
</feature>
<evidence type="ECO:0000256" key="4">
    <source>
        <dbReference type="ARBA" id="ARBA00022475"/>
    </source>
</evidence>
<evidence type="ECO:0000256" key="1">
    <source>
        <dbReference type="ARBA" id="ARBA00004251"/>
    </source>
</evidence>
<dbReference type="GO" id="GO:0004930">
    <property type="term" value="F:G protein-coupled receptor activity"/>
    <property type="evidence" value="ECO:0007669"/>
    <property type="project" value="UniProtKB-KW"/>
</dbReference>
<keyword evidence="3" id="KW-0217">Developmental protein</keyword>
<dbReference type="Gene3D" id="2.10.25.10">
    <property type="entry name" value="Laminin"/>
    <property type="match status" value="4"/>
</dbReference>
<evidence type="ECO:0000256" key="11">
    <source>
        <dbReference type="ARBA" id="ARBA00022989"/>
    </source>
</evidence>
<evidence type="ECO:0000256" key="7">
    <source>
        <dbReference type="ARBA" id="ARBA00022729"/>
    </source>
</evidence>
<evidence type="ECO:0000256" key="20">
    <source>
        <dbReference type="PROSITE-ProRule" id="PRU00076"/>
    </source>
</evidence>
<dbReference type="SMART" id="SM00180">
    <property type="entry name" value="EGF_Lam"/>
    <property type="match status" value="1"/>
</dbReference>
<feature type="domain" description="Cadherin" evidence="31">
    <location>
        <begin position="598"/>
        <end position="702"/>
    </location>
</feature>
<feature type="domain" description="Cadherin" evidence="31">
    <location>
        <begin position="1018"/>
        <end position="1123"/>
    </location>
</feature>
<dbReference type="InterPro" id="IPR000742">
    <property type="entry name" value="EGF"/>
</dbReference>
<dbReference type="PROSITE" id="PS50268">
    <property type="entry name" value="CADHERIN_2"/>
    <property type="match status" value="9"/>
</dbReference>
<evidence type="ECO:0000259" key="29">
    <source>
        <dbReference type="PROSITE" id="PS50227"/>
    </source>
</evidence>
<feature type="domain" description="Cadherin" evidence="31">
    <location>
        <begin position="384"/>
        <end position="490"/>
    </location>
</feature>
<dbReference type="GeneID" id="111106819"/>
<dbReference type="InterPro" id="IPR000152">
    <property type="entry name" value="EGF-type_Asp/Asn_hydroxyl_site"/>
</dbReference>
<dbReference type="InterPro" id="IPR015919">
    <property type="entry name" value="Cadherin-like_sf"/>
</dbReference>
<feature type="domain" description="GAIN-B" evidence="28">
    <location>
        <begin position="2275"/>
        <end position="2482"/>
    </location>
</feature>
<feature type="disulfide bond" evidence="21">
    <location>
        <begin position="2020"/>
        <end position="2032"/>
    </location>
</feature>
<dbReference type="PROSITE" id="PS50227">
    <property type="entry name" value="G_PROTEIN_RECEP_F2_3"/>
    <property type="match status" value="1"/>
</dbReference>
<evidence type="ECO:0000259" key="30">
    <source>
        <dbReference type="PROSITE" id="PS50261"/>
    </source>
</evidence>
<dbReference type="Pfam" id="PF00002">
    <property type="entry name" value="7tm_2"/>
    <property type="match status" value="1"/>
</dbReference>
<keyword evidence="16" id="KW-0325">Glycoprotein</keyword>
<feature type="disulfide bond" evidence="20">
    <location>
        <begin position="1911"/>
        <end position="1920"/>
    </location>
</feature>
<feature type="transmembrane region" description="Helical" evidence="23">
    <location>
        <begin position="2595"/>
        <end position="2615"/>
    </location>
</feature>
<dbReference type="InterPro" id="IPR002126">
    <property type="entry name" value="Cadherin-like_dom"/>
</dbReference>
<keyword evidence="13 23" id="KW-0472">Membrane</keyword>
<keyword evidence="11 23" id="KW-1133">Transmembrane helix</keyword>
<dbReference type="SMART" id="SM00181">
    <property type="entry name" value="EGF"/>
    <property type="match status" value="6"/>
</dbReference>
<dbReference type="SMART" id="SM00008">
    <property type="entry name" value="HormR"/>
    <property type="match status" value="1"/>
</dbReference>
<dbReference type="InterPro" id="IPR002049">
    <property type="entry name" value="LE_dom"/>
</dbReference>
<evidence type="ECO:0000256" key="12">
    <source>
        <dbReference type="ARBA" id="ARBA00023040"/>
    </source>
</evidence>
<feature type="domain" description="Cadherin" evidence="31">
    <location>
        <begin position="276"/>
        <end position="383"/>
    </location>
</feature>
<dbReference type="Proteomes" id="UP000694844">
    <property type="component" value="Chromosome 8"/>
</dbReference>
<keyword evidence="7 24" id="KW-0732">Signal</keyword>
<dbReference type="FunFam" id="2.60.40.60:FF:000010">
    <property type="entry name" value="Cadherin EGF LAG seven-pass G-type receptor 3"/>
    <property type="match status" value="2"/>
</dbReference>
<comment type="subcellular location">
    <subcellularLocation>
        <location evidence="2">Cell membrane</location>
        <topology evidence="2">Multi-pass membrane protein</topology>
    </subcellularLocation>
    <subcellularLocation>
        <location evidence="1">Cell membrane</location>
        <topology evidence="1">Single-pass type I membrane protein</topology>
    </subcellularLocation>
</comment>
<evidence type="ECO:0000259" key="27">
    <source>
        <dbReference type="PROSITE" id="PS50027"/>
    </source>
</evidence>
<feature type="domain" description="G-protein coupled receptors family 2 profile 2" evidence="30">
    <location>
        <begin position="2491"/>
        <end position="2728"/>
    </location>
</feature>
<feature type="transmembrane region" description="Helical" evidence="23">
    <location>
        <begin position="2488"/>
        <end position="2514"/>
    </location>
</feature>
<feature type="domain" description="Cadherin" evidence="31">
    <location>
        <begin position="703"/>
        <end position="807"/>
    </location>
</feature>
<evidence type="ECO:0000256" key="14">
    <source>
        <dbReference type="ARBA" id="ARBA00023157"/>
    </source>
</evidence>
<dbReference type="CDD" id="cd00055">
    <property type="entry name" value="EGF_Lam"/>
    <property type="match status" value="1"/>
</dbReference>
<keyword evidence="4" id="KW-1003">Cell membrane</keyword>
<dbReference type="InterPro" id="IPR057244">
    <property type="entry name" value="GAIN_B"/>
</dbReference>
<proteinExistence type="predicted"/>
<feature type="signal peptide" evidence="24">
    <location>
        <begin position="1"/>
        <end position="30"/>
    </location>
</feature>
<dbReference type="PROSITE" id="PS50025">
    <property type="entry name" value="LAM_G_DOMAIN"/>
    <property type="match status" value="2"/>
</dbReference>
<dbReference type="FunFam" id="2.10.25.10:FF:000011">
    <property type="entry name" value="Cadherin EGF LAG seven-pass G-type receptor"/>
    <property type="match status" value="1"/>
</dbReference>
<evidence type="ECO:0000259" key="31">
    <source>
        <dbReference type="PROSITE" id="PS50268"/>
    </source>
</evidence>
<evidence type="ECO:0000256" key="17">
    <source>
        <dbReference type="ARBA" id="ARBA00023224"/>
    </source>
</evidence>
<dbReference type="SMART" id="SM00282">
    <property type="entry name" value="LamG"/>
    <property type="match status" value="2"/>
</dbReference>
<evidence type="ECO:0000256" key="8">
    <source>
        <dbReference type="ARBA" id="ARBA00022737"/>
    </source>
</evidence>
<gene>
    <name evidence="33" type="primary">LOC111106819</name>
</gene>
<dbReference type="Pfam" id="PF00028">
    <property type="entry name" value="Cadherin"/>
    <property type="match status" value="8"/>
</dbReference>
<dbReference type="Pfam" id="PF00053">
    <property type="entry name" value="EGF_laminin"/>
    <property type="match status" value="1"/>
</dbReference>
<dbReference type="FunFam" id="2.60.40.60:FF:000013">
    <property type="entry name" value="Cadherin EGF LAG seven-pass G-type receptor"/>
    <property type="match status" value="1"/>
</dbReference>
<dbReference type="PROSITE" id="PS00232">
    <property type="entry name" value="CADHERIN_1"/>
    <property type="match status" value="4"/>
</dbReference>
<dbReference type="GO" id="GO:0007166">
    <property type="term" value="P:cell surface receptor signaling pathway"/>
    <property type="evidence" value="ECO:0007669"/>
    <property type="project" value="InterPro"/>
</dbReference>
<dbReference type="SUPFAM" id="SSF57196">
    <property type="entry name" value="EGF/Laminin"/>
    <property type="match status" value="3"/>
</dbReference>
<feature type="domain" description="EGF-like" evidence="26">
    <location>
        <begin position="1922"/>
        <end position="1963"/>
    </location>
</feature>
<dbReference type="Pfam" id="PF16489">
    <property type="entry name" value="GAIN"/>
    <property type="match status" value="1"/>
</dbReference>
<feature type="disulfide bond" evidence="21">
    <location>
        <begin position="2022"/>
        <end position="2039"/>
    </location>
</feature>
<evidence type="ECO:0000256" key="10">
    <source>
        <dbReference type="ARBA" id="ARBA00022889"/>
    </source>
</evidence>
<evidence type="ECO:0000256" key="15">
    <source>
        <dbReference type="ARBA" id="ARBA00023170"/>
    </source>
</evidence>
<feature type="chain" id="PRO_5034901936" evidence="24">
    <location>
        <begin position="31"/>
        <end position="3050"/>
    </location>
</feature>
<dbReference type="InterPro" id="IPR001879">
    <property type="entry name" value="GPCR_2_extracellular_dom"/>
</dbReference>
<evidence type="ECO:0000313" key="33">
    <source>
        <dbReference type="RefSeq" id="XP_022297352.1"/>
    </source>
</evidence>
<feature type="transmembrane region" description="Helical" evidence="23">
    <location>
        <begin position="2635"/>
        <end position="2657"/>
    </location>
</feature>
<keyword evidence="5 20" id="KW-0245">EGF-like domain</keyword>
<dbReference type="SUPFAM" id="SSF49313">
    <property type="entry name" value="Cadherin-like"/>
    <property type="match status" value="9"/>
</dbReference>
<dbReference type="Pfam" id="PF02210">
    <property type="entry name" value="Laminin_G_2"/>
    <property type="match status" value="2"/>
</dbReference>
<feature type="domain" description="Laminin EGF-like" evidence="27">
    <location>
        <begin position="2020"/>
        <end position="2072"/>
    </location>
</feature>
<dbReference type="InterPro" id="IPR000832">
    <property type="entry name" value="GPCR_2_secretin-like"/>
</dbReference>
<dbReference type="SMART" id="SM00112">
    <property type="entry name" value="CA"/>
    <property type="match status" value="9"/>
</dbReference>
<dbReference type="CDD" id="cd00054">
    <property type="entry name" value="EGF_CA"/>
    <property type="match status" value="3"/>
</dbReference>
<feature type="region of interest" description="Disordered" evidence="22">
    <location>
        <begin position="3003"/>
        <end position="3025"/>
    </location>
</feature>
<dbReference type="PANTHER" id="PTHR24026:SF51">
    <property type="entry name" value="PROTOCADHERIN-LIKE WING POLARITY PROTEIN STAN"/>
    <property type="match status" value="1"/>
</dbReference>
<evidence type="ECO:0000256" key="23">
    <source>
        <dbReference type="SAM" id="Phobius"/>
    </source>
</evidence>
<dbReference type="PROSITE" id="PS50221">
    <property type="entry name" value="GAIN_B"/>
    <property type="match status" value="1"/>
</dbReference>
<evidence type="ECO:0000313" key="32">
    <source>
        <dbReference type="Proteomes" id="UP000694844"/>
    </source>
</evidence>
<dbReference type="PANTHER" id="PTHR24026">
    <property type="entry name" value="FAT ATYPICAL CADHERIN-RELATED"/>
    <property type="match status" value="1"/>
</dbReference>
<dbReference type="InterPro" id="IPR032471">
    <property type="entry name" value="AGRL2-4_GAIN_subdom_A"/>
</dbReference>
<sequence length="3050" mass="341750">MGVHATMNRPFGLVLWGACVILVHFLEVTCVSVHVDWNDNLSRREIFNASVNRDWSYRALNFHHKSENSIVEIRNGAVFLNSSVPCNEIENPLEIQILSTTENKDRSVVTLLPLKVSIVNGKNCIVPKHRKTQRRRKGRKEKYRIVVKSKNYHFNWCFQKHQPVLNVGALLSATLEKCKKVDFLVKDRTQLIGFNQKSRSFYAQEKFCTTSSEFSIFGHLYVRKCLKFLGYLEIPVKIAFKNMFAVTSYSVPLITSNPKKHSRIRRQIENNRPVFPDANYEASVKERQNPGLHVITMSAIDTDSGDNGVITYSMTARSDQRSNDMFAINPVTGLINTTKMLDREEIDDHVFEVLASDHGYPPRSATCSLTIKVLDVNDNDPKFERTTYYQEISEDLPISSTIMTIKATDSDDGKNAEIRYRLIENQQSSTFMIEPVTGTITTRATLDRESVASYQIFVQATDQGDVETRRSSTATINIAVLDENDNYPQFSQRVYRVNVSEDYNFNVQAGIIKVSATDKDLDKNGQISYNIFGGNTYDTFRIDAATGEIFVQKKLDYETISEYRLSIQAQDQGAPPRTNSTDVIVKIIDVNDNPPVFHAAPYRDTVPENEPINSTVVTVQAQDRDGGLNSKLIYSIVNPDANLPFWIDSNTGDIKVKSELDREKQESYSFVVKARDQGTPVLSDTATVYMTIRDVNDNAPVFAQKIYNQSVSESTAVTTRILSVSATDADSNDNAYITYSIASGNANNDFQISTINGEGMISLQKPLNFKEHSQYQLEVRATDLGGLYDSAQVRIYVLDTNKYRPQFQHTPYKIDVSENVAVGSSIFQVLAIDQDVGENGRVSYRLGQGTTNFDIDENSGDIKTRIKLDRETTESMSFAVEAHDHGQPSLSTVVMVAVIIQDENDNVPHFTKDNFTGSIMENAKVGESVMQITATDEDKGNNAKITYSLIHSTNPPSDDFDIDPVSGVIRVARKLDRETVPLYSLKAVATDGGIPPKSSTVGVKITIGDINDNPPKFPSKEIEIRVPEKTPVGSVLMKISASDPDEGDNAQVVYEKIDGLDSDKFDLSYKPGEPAVLKNRVDFDYEEGQRKFYVKIYARSEPLFEDALLIISIQDVNDNPPELEDFSIIFNNFEANFITGAIGRVPAFDKDEIDQNKLRYGILGGNDAHFIDLDTATGEITLDYRLNSDVPRNGTIQVQVTDGLHPKTASCRLYVRLVTKEMLEKSVTIRLNNITQSTFLSPVYKFFVDALASVLNTEEKNIYVINVEKDTDVTTTVLNVSVAVRKSDGSFIDSEVLQEQIYLQRIRLAELSTLEVLPFEDNICIREFCDNFEHCIFYVKFGRPQPFITSLTMLLRPIHPVNSFRCECPAGYSLTSGNYCNKEIDACYSSPCKNGGQCKRKEGGYTCLCTPNFAGETCEINNSQQFDLLTCPQGLCEPPSQCEPNKNAGGFHCKGCPAEPHYNKYCQLTSRKFSIGSYLTFPAFKRRFRFNIQLKFATQMKNGLLFYNGRFNDRNDFMALEIVDGQVQFSFSTGTNKTSVRSKVEGGLANGEWQFVQVDYLNRTVTLSVGEGCDTQIAVKYGHLVSDHPCAVQATFQIPDICYTSAVPKVPCPRFLDLNGPLQIGGLPNLQSQFQIQNRHYRGCIRDFYIDNQLLDLNKFVFNQGTVAGCAEKTNQCISAPCKHGGTCHDRWGTYFCECPDRAGGKDCSQVIDQPTRLAGDGYLQYSDTSLTSKVILYTWYNGISFRTRADNGVLMHILISEGHSVTLELVGGYAQYVVGGVNKTFVFDYLPVNDGRWHYLEVRWPQLGEIILVMDYGHWQKKEEIAMSLNNKVIEKVYIGVEKENDGPITKGFVGCVENMIVGNTNTALLSRPYQVNALPGCTIPSACKDNPCTQEASCVDQWGKHKCVCPKGTLGPQCKDICRNYNPCQNAAICHGPTFNPSSQAGYTCKCGQLQSGQYCEEVSTQPCQNGWYGFPVCGPCNCSYDLGFNTTCNKTDGTCYCQNNYYRPIGSDRCYPCDCYKYGSTSIYCDKVTGQCPCKKNVIGRKCDQCENKYAHISWNPNDDLGCIVTNSMCPRQFHRIMWWEAVTFTETGHVTAVQDCPFGAVGDARRNCSKTELWAEPDLFNCTNKDFVSLESTIAKIEGKTLNITTYVAKTLAASLASASSSVKVMFGNDINITYRVLNQLLKYENQQYGLGLTVEQDSNYLQNLLDALSNSLDPQYAYEWSKINEGRGGISEIFYRLENFLDLLTRNLDSMQRNPYRVVSKHIVLSVDTLTSRNTSGLKIPKFDNIVATPTFDDQTHVVLPSSISPSVAEYIQQVMTQGSDRFYVSYMMFDTLGQLLPTGPTSLHSSIVRNPGRELAVNGPVFSLLIRDRGCAIKTGFSDPLKFYFKQKVKDNRTSPQCVYWKTNANSVCNHTDARADSSYQGQWSSEGCSVERRYEVEISGQGSEVTKDMYVVCSCTHMTSFSILMEVADSEYMAKGVISLVIFSFVGIGISLVCLFVSFVIFCSFKRLQCNANSILINLVFTMFVAELAFVAGVYRVSSKLTCRLVAICLHYFYLASFSWLFVEMLHLYRRLIEIRDINYGTMKFYYLLGYVIPGIIVGLSVGLYTDGYGNSSFCWMDISETFIWSFAGPVAFVIPATIMMFVLALHSSCQEKVNVSDITTFRARIFSGVILLLMLGITWILGLLSVNYDLQPLHYVYAGFAFLQGLFVFLAYIVGDKKVRYNLKKQWYKMQGKKLDPDDSVIGSRPSISRSALAYRRDSSIDGYINRTNVGISTTSTTSRSTSKSSGGLYKGDDYLRSTDTSTSGHVPPYAYDNAYHQKSGEEGVIPGRRSRRKNRNHDSDSESDVSIGQASIELASSHSSDEEDDYDIGPSWEKQLPKNKKIEEAKEQIKKKRQQEQGQSHQPHQPPDSEELQNQQNLKHLQTGHSGLPLYTSVPNYGHWPGDPNLSGFHMSESDYQQTVSSNPPDVTLPAQQDLQGHRDYIIPPVRKDSLVADPTTSPRSPYILPPPPPETRMKVQVLTHNGSISSDTECSDETTV</sequence>
<evidence type="ECO:0000259" key="28">
    <source>
        <dbReference type="PROSITE" id="PS50221"/>
    </source>
</evidence>
<feature type="transmembrane region" description="Helical" evidence="23">
    <location>
        <begin position="2552"/>
        <end position="2574"/>
    </location>
</feature>
<feature type="domain" description="Cadherin" evidence="31">
    <location>
        <begin position="491"/>
        <end position="597"/>
    </location>
</feature>
<feature type="domain" description="Cadherin" evidence="31">
    <location>
        <begin position="1142"/>
        <end position="1244"/>
    </location>
</feature>
<evidence type="ECO:0000259" key="26">
    <source>
        <dbReference type="PROSITE" id="PS50026"/>
    </source>
</evidence>
<dbReference type="InterPro" id="IPR000203">
    <property type="entry name" value="GPS"/>
</dbReference>
<evidence type="ECO:0000256" key="6">
    <source>
        <dbReference type="ARBA" id="ARBA00022692"/>
    </source>
</evidence>
<dbReference type="CDD" id="cd15441">
    <property type="entry name" value="7tmB2_CELSR_Adhesion_IV"/>
    <property type="match status" value="1"/>
</dbReference>
<dbReference type="SUPFAM" id="SSF49899">
    <property type="entry name" value="Concanavalin A-like lectins/glucanases"/>
    <property type="match status" value="2"/>
</dbReference>
<dbReference type="SMART" id="SM00179">
    <property type="entry name" value="EGF_CA"/>
    <property type="match status" value="3"/>
</dbReference>
<keyword evidence="32" id="KW-1185">Reference proteome</keyword>
<protein>
    <submittedName>
        <fullName evidence="33">Cadherin EGF LAG seven-pass G-type receptor 1-like isoform X1</fullName>
    </submittedName>
</protein>
<dbReference type="Gene3D" id="2.60.40.60">
    <property type="entry name" value="Cadherins"/>
    <property type="match status" value="9"/>
</dbReference>
<dbReference type="PRINTS" id="PR00249">
    <property type="entry name" value="GPCRSECRETIN"/>
</dbReference>
<keyword evidence="10" id="KW-0130">Cell adhesion</keyword>
<feature type="compositionally biased region" description="Low complexity" evidence="22">
    <location>
        <begin position="2785"/>
        <end position="2798"/>
    </location>
</feature>
<reference evidence="33" key="1">
    <citation type="submission" date="2025-08" db="UniProtKB">
        <authorList>
            <consortium name="RefSeq"/>
        </authorList>
    </citation>
    <scope>IDENTIFICATION</scope>
    <source>
        <tissue evidence="33">Whole sample</tissue>
    </source>
</reference>
<dbReference type="PROSITE" id="PS50261">
    <property type="entry name" value="G_PROTEIN_RECEP_F2_4"/>
    <property type="match status" value="1"/>
</dbReference>
<dbReference type="RefSeq" id="XP_022297352.1">
    <property type="nucleotide sequence ID" value="XM_022441644.1"/>
</dbReference>
<dbReference type="OrthoDB" id="26203at2759"/>
<dbReference type="InterPro" id="IPR001881">
    <property type="entry name" value="EGF-like_Ca-bd_dom"/>
</dbReference>
<evidence type="ECO:0000256" key="5">
    <source>
        <dbReference type="ARBA" id="ARBA00022536"/>
    </source>
</evidence>
<organism evidence="32 33">
    <name type="scientific">Crassostrea virginica</name>
    <name type="common">Eastern oyster</name>
    <dbReference type="NCBI Taxonomy" id="6565"/>
    <lineage>
        <taxon>Eukaryota</taxon>
        <taxon>Metazoa</taxon>
        <taxon>Spiralia</taxon>
        <taxon>Lophotrochozoa</taxon>
        <taxon>Mollusca</taxon>
        <taxon>Bivalvia</taxon>
        <taxon>Autobranchia</taxon>
        <taxon>Pteriomorphia</taxon>
        <taxon>Ostreida</taxon>
        <taxon>Ostreoidea</taxon>
        <taxon>Ostreidae</taxon>
        <taxon>Crassostrea</taxon>
    </lineage>
</organism>
<dbReference type="InterPro" id="IPR013320">
    <property type="entry name" value="ConA-like_dom_sf"/>
</dbReference>
<dbReference type="PROSITE" id="PS00010">
    <property type="entry name" value="ASX_HYDROXYL"/>
    <property type="match status" value="1"/>
</dbReference>
<dbReference type="PROSITE" id="PS00022">
    <property type="entry name" value="EGF_1"/>
    <property type="match status" value="4"/>
</dbReference>
<dbReference type="GO" id="GO:0005509">
    <property type="term" value="F:calcium ion binding"/>
    <property type="evidence" value="ECO:0007669"/>
    <property type="project" value="UniProtKB-UniRule"/>
</dbReference>
<feature type="region of interest" description="Disordered" evidence="22">
    <location>
        <begin position="2784"/>
        <end position="2929"/>
    </location>
</feature>
<dbReference type="FunFam" id="2.60.40.60:FF:000020">
    <property type="entry name" value="Dachsous cadherin-related 1b"/>
    <property type="match status" value="2"/>
</dbReference>
<feature type="disulfide bond" evidence="20">
    <location>
        <begin position="1699"/>
        <end position="1708"/>
    </location>
</feature>
<feature type="domain" description="Laminin G" evidence="25">
    <location>
        <begin position="1468"/>
        <end position="1670"/>
    </location>
</feature>
<keyword evidence="17" id="KW-0807">Transducer</keyword>
<feature type="domain" description="EGF-like" evidence="26">
    <location>
        <begin position="1673"/>
        <end position="1709"/>
    </location>
</feature>